<dbReference type="STRING" id="679197.HMPREF9336_03151"/>
<feature type="compositionally biased region" description="Basic and acidic residues" evidence="1">
    <location>
        <begin position="90"/>
        <end position="104"/>
    </location>
</feature>
<dbReference type="SUPFAM" id="SSF46689">
    <property type="entry name" value="Homeodomain-like"/>
    <property type="match status" value="1"/>
</dbReference>
<dbReference type="InterPro" id="IPR009057">
    <property type="entry name" value="Homeodomain-like_sf"/>
</dbReference>
<dbReference type="Pfam" id="PF01527">
    <property type="entry name" value="HTH_Tnp_1"/>
    <property type="match status" value="1"/>
</dbReference>
<feature type="compositionally biased region" description="Basic and acidic residues" evidence="1">
    <location>
        <begin position="47"/>
        <end position="62"/>
    </location>
</feature>
<feature type="region of interest" description="Disordered" evidence="1">
    <location>
        <begin position="84"/>
        <end position="138"/>
    </location>
</feature>
<dbReference type="EMBL" id="ACZI02000001">
    <property type="protein sequence ID" value="EFV11958.2"/>
    <property type="molecule type" value="Genomic_DNA"/>
</dbReference>
<name>E5XUH9_SEGRC</name>
<protein>
    <recommendedName>
        <fullName evidence="4">Helix-turn-helix domain-containing protein</fullName>
    </recommendedName>
</protein>
<dbReference type="AlphaFoldDB" id="E5XUH9"/>
<organism evidence="2 3">
    <name type="scientific">Segniliparus rugosus (strain ATCC BAA-974 / DSM 45345 / CCUG 50838 / CIP 108380 / JCM 13579 / CDC 945)</name>
    <dbReference type="NCBI Taxonomy" id="679197"/>
    <lineage>
        <taxon>Bacteria</taxon>
        <taxon>Bacillati</taxon>
        <taxon>Actinomycetota</taxon>
        <taxon>Actinomycetes</taxon>
        <taxon>Mycobacteriales</taxon>
        <taxon>Segniliparaceae</taxon>
        <taxon>Segniliparus</taxon>
    </lineage>
</organism>
<comment type="caution">
    <text evidence="2">The sequence shown here is derived from an EMBL/GenBank/DDBJ whole genome shotgun (WGS) entry which is preliminary data.</text>
</comment>
<dbReference type="GO" id="GO:0003677">
    <property type="term" value="F:DNA binding"/>
    <property type="evidence" value="ECO:0007669"/>
    <property type="project" value="InterPro"/>
</dbReference>
<dbReference type="GO" id="GO:0006313">
    <property type="term" value="P:DNA transposition"/>
    <property type="evidence" value="ECO:0007669"/>
    <property type="project" value="InterPro"/>
</dbReference>
<evidence type="ECO:0000313" key="2">
    <source>
        <dbReference type="EMBL" id="EFV11958.2"/>
    </source>
</evidence>
<evidence type="ECO:0000313" key="3">
    <source>
        <dbReference type="Proteomes" id="UP000004816"/>
    </source>
</evidence>
<dbReference type="OrthoDB" id="52928at2"/>
<reference evidence="2 3" key="1">
    <citation type="journal article" date="2011" name="Stand. Genomic Sci.">
        <title>High quality draft genome sequence of Segniliparus rugosus CDC 945(T)= (ATCC BAA-974(T)).</title>
        <authorList>
            <person name="Earl A.M."/>
            <person name="Desjardins C.A."/>
            <person name="Fitzgerald M.G."/>
            <person name="Arachchi H.M."/>
            <person name="Zeng Q."/>
            <person name="Mehta T."/>
            <person name="Griggs A."/>
            <person name="Birren B.W."/>
            <person name="Toney N.C."/>
            <person name="Carr J."/>
            <person name="Posey J."/>
            <person name="Butler W.R."/>
        </authorList>
    </citation>
    <scope>NUCLEOTIDE SEQUENCE [LARGE SCALE GENOMIC DNA]</scope>
    <source>
        <strain evidence="3">ATCC BAA-974 / DSM 45345 / CCUG 50838 / CIP 108380 / JCM 13579 / CDC 945</strain>
    </source>
</reference>
<dbReference type="Proteomes" id="UP000004816">
    <property type="component" value="Unassembled WGS sequence"/>
</dbReference>
<evidence type="ECO:0000256" key="1">
    <source>
        <dbReference type="SAM" id="MobiDB-lite"/>
    </source>
</evidence>
<sequence length="138" mass="15513">MGPRTNPQARADAARQVVSGERTAVELARELGVQPSTVWRWARRHADEHGLPSPKPPRDLHRAPSKADALLAGVTTREELVARLQAHRSAARERARPAERTPRHESKRTRVPYQDQQSAVKQYLQKKPPRANSRRGTG</sequence>
<evidence type="ECO:0008006" key="4">
    <source>
        <dbReference type="Google" id="ProtNLM"/>
    </source>
</evidence>
<gene>
    <name evidence="2" type="ORF">HMPREF9336_03151</name>
</gene>
<feature type="compositionally biased region" description="Basic residues" evidence="1">
    <location>
        <begin position="127"/>
        <end position="138"/>
    </location>
</feature>
<dbReference type="InterPro" id="IPR002514">
    <property type="entry name" value="Transposase_8"/>
</dbReference>
<keyword evidence="3" id="KW-1185">Reference proteome</keyword>
<dbReference type="HOGENOM" id="CLU_1853836_0_0_11"/>
<dbReference type="GO" id="GO:0004803">
    <property type="term" value="F:transposase activity"/>
    <property type="evidence" value="ECO:0007669"/>
    <property type="project" value="InterPro"/>
</dbReference>
<feature type="region of interest" description="Disordered" evidence="1">
    <location>
        <begin position="47"/>
        <end position="69"/>
    </location>
</feature>
<proteinExistence type="predicted"/>
<dbReference type="RefSeq" id="WP_021029926.1">
    <property type="nucleotide sequence ID" value="NZ_KI391953.1"/>
</dbReference>
<accession>E5XUH9</accession>